<gene>
    <name evidence="7" type="ORF">C0Q70_09323</name>
</gene>
<dbReference type="OrthoDB" id="823504at2759"/>
<dbReference type="SUPFAM" id="SSF48113">
    <property type="entry name" value="Heme-dependent peroxidases"/>
    <property type="match status" value="1"/>
</dbReference>
<dbReference type="InterPro" id="IPR010255">
    <property type="entry name" value="Haem_peroxidase_sf"/>
</dbReference>
<comment type="caution">
    <text evidence="7">The sequence shown here is derived from an EMBL/GenBank/DDBJ whole genome shotgun (WGS) entry which is preliminary data.</text>
</comment>
<keyword evidence="2" id="KW-0964">Secreted</keyword>
<keyword evidence="5" id="KW-0408">Iron</keyword>
<keyword evidence="8" id="KW-1185">Reference proteome</keyword>
<proteinExistence type="predicted"/>
<dbReference type="Gene3D" id="2.20.100.10">
    <property type="entry name" value="Thrombospondin type-1 (TSP1) repeat"/>
    <property type="match status" value="1"/>
</dbReference>
<evidence type="ECO:0000256" key="4">
    <source>
        <dbReference type="ARBA" id="ARBA00023180"/>
    </source>
</evidence>
<evidence type="ECO:0000256" key="1">
    <source>
        <dbReference type="ARBA" id="ARBA00004613"/>
    </source>
</evidence>
<evidence type="ECO:0000256" key="5">
    <source>
        <dbReference type="PIRSR" id="PIRSR619791-2"/>
    </source>
</evidence>
<keyword evidence="5" id="KW-0479">Metal-binding</keyword>
<evidence type="ECO:0000256" key="6">
    <source>
        <dbReference type="SAM" id="MobiDB-lite"/>
    </source>
</evidence>
<dbReference type="InterPro" id="IPR037120">
    <property type="entry name" value="Haem_peroxidase_sf_animal"/>
</dbReference>
<evidence type="ECO:0000313" key="8">
    <source>
        <dbReference type="Proteomes" id="UP000245119"/>
    </source>
</evidence>
<dbReference type="InterPro" id="IPR036383">
    <property type="entry name" value="TSP1_rpt_sf"/>
</dbReference>
<keyword evidence="4" id="KW-0325">Glycoprotein</keyword>
<evidence type="ECO:0008006" key="9">
    <source>
        <dbReference type="Google" id="ProtNLM"/>
    </source>
</evidence>
<dbReference type="InterPro" id="IPR000884">
    <property type="entry name" value="TSP1_rpt"/>
</dbReference>
<dbReference type="GO" id="GO:0005576">
    <property type="term" value="C:extracellular region"/>
    <property type="evidence" value="ECO:0007669"/>
    <property type="project" value="UniProtKB-SubCell"/>
</dbReference>
<name>A0A2T7P9G8_POMCA</name>
<reference evidence="7 8" key="1">
    <citation type="submission" date="2018-04" db="EMBL/GenBank/DDBJ databases">
        <title>The genome of golden apple snail Pomacea canaliculata provides insight into stress tolerance and invasive adaptation.</title>
        <authorList>
            <person name="Liu C."/>
            <person name="Liu B."/>
            <person name="Ren Y."/>
            <person name="Zhang Y."/>
            <person name="Wang H."/>
            <person name="Li S."/>
            <person name="Jiang F."/>
            <person name="Yin L."/>
            <person name="Zhang G."/>
            <person name="Qian W."/>
            <person name="Fan W."/>
        </authorList>
    </citation>
    <scope>NUCLEOTIDE SEQUENCE [LARGE SCALE GENOMIC DNA]</scope>
    <source>
        <strain evidence="7">SZHN2017</strain>
        <tissue evidence="7">Muscle</tissue>
    </source>
</reference>
<dbReference type="FunFam" id="1.10.640.10:FF:000003">
    <property type="entry name" value="chorion peroxidase"/>
    <property type="match status" value="1"/>
</dbReference>
<feature type="region of interest" description="Disordered" evidence="6">
    <location>
        <begin position="789"/>
        <end position="817"/>
    </location>
</feature>
<dbReference type="EMBL" id="PZQS01000005">
    <property type="protein sequence ID" value="PVD30062.1"/>
    <property type="molecule type" value="Genomic_DNA"/>
</dbReference>
<keyword evidence="5" id="KW-0349">Heme</keyword>
<keyword evidence="3" id="KW-0732">Signal</keyword>
<dbReference type="SUPFAM" id="SSF82895">
    <property type="entry name" value="TSP-1 type 1 repeat"/>
    <property type="match status" value="2"/>
</dbReference>
<sequence>MSLTAASVEQLMQQVIVYNKQGDAQPLGPLYQSGFPSVFTTVSPITTTPAPNSPESNLRCQSSVELKCDPELKFRTPDGTCNNLVHNLWGSALSPLRRILQPQYGDGEWLELIGTRVSSVMLSALSVSAPRTTSTHSRNPLPSARAISVLIHPSGPGNLMTSLTHMVMQWGQYLDHDITSTPIQTGELKSNITYYTHDYTSKTILYWFIFLFHRTACFPIPIPSYDPYFKGRSCFSFTRSLQVTNSNCKQVPVEQLNQLTAYVDASQVYGSSAEEQKNLRTFKGGQMTTSGNDLLPKDKAESCVLNNPNRDYCFKAGDLRVNEQMGLASMHTVWMREHNRLVQKMAAVNPHWNDERLFQETRKIVGALYQKITYGDWLPIVLDRNRFAANNLQLLPSGQQSNIYNPSVDAGVKNVFASAAFRFGHSLIRSTMSQYAKYVFIYFYLNETFQMSTSTVIVTLVVTKKVDRFFTEEIKNHLFQDKRGNSLDLVAFNIQRGRDHGLPPYNEWRKYCKLPVMTSFSNMPDHDELTGQAFSQIYEHPDDIDLFSGAISERPEGNGLVGPTFACILSEQFRNLKFGDRFWFETRDPVTGFSLEQLEEIRRHSLARVICANTGGGHIQGNPFVQPSDSNPMVNCNDLPDMTMEPWREVQGRARVGTWTEWGEWSACDQGMQLRQRACSQYGECAGNYQDSQPCASPGWTSQWSQWSPWSTCFQGLQARSRACSGQPATGFGSPCPGGPQETRPCSSGTVGWAQWGPWGTVCSQGRQWRERTCTRSPNQVGVCSGPSSQSKPCTPPWNYPWNNNGNPQTGPYNTYG</sequence>
<dbReference type="GO" id="GO:0020037">
    <property type="term" value="F:heme binding"/>
    <property type="evidence" value="ECO:0007669"/>
    <property type="project" value="InterPro"/>
</dbReference>
<dbReference type="CDD" id="cd09823">
    <property type="entry name" value="peroxinectin_like"/>
    <property type="match status" value="1"/>
</dbReference>
<dbReference type="GO" id="GO:0046872">
    <property type="term" value="F:metal ion binding"/>
    <property type="evidence" value="ECO:0007669"/>
    <property type="project" value="UniProtKB-KW"/>
</dbReference>
<dbReference type="PANTHER" id="PTHR11475">
    <property type="entry name" value="OXIDASE/PEROXIDASE"/>
    <property type="match status" value="1"/>
</dbReference>
<feature type="binding site" description="axial binding residue" evidence="5">
    <location>
        <position position="425"/>
    </location>
    <ligand>
        <name>heme b</name>
        <dbReference type="ChEBI" id="CHEBI:60344"/>
    </ligand>
    <ligandPart>
        <name>Fe</name>
        <dbReference type="ChEBI" id="CHEBI:18248"/>
    </ligandPart>
</feature>
<dbReference type="PROSITE" id="PS50092">
    <property type="entry name" value="TSP1"/>
    <property type="match status" value="3"/>
</dbReference>
<dbReference type="GO" id="GO:0006979">
    <property type="term" value="P:response to oxidative stress"/>
    <property type="evidence" value="ECO:0007669"/>
    <property type="project" value="InterPro"/>
</dbReference>
<dbReference type="Proteomes" id="UP000245119">
    <property type="component" value="Linkage Group LG5"/>
</dbReference>
<comment type="subcellular location">
    <subcellularLocation>
        <location evidence="1">Secreted</location>
    </subcellularLocation>
</comment>
<evidence type="ECO:0000256" key="2">
    <source>
        <dbReference type="ARBA" id="ARBA00022525"/>
    </source>
</evidence>
<protein>
    <recommendedName>
        <fullName evidence="9">Peroxidase</fullName>
    </recommendedName>
</protein>
<accession>A0A2T7P9G8</accession>
<dbReference type="PRINTS" id="PR00457">
    <property type="entry name" value="ANPEROXIDASE"/>
</dbReference>
<dbReference type="Pfam" id="PF00090">
    <property type="entry name" value="TSP_1"/>
    <property type="match status" value="3"/>
</dbReference>
<dbReference type="InterPro" id="IPR019791">
    <property type="entry name" value="Haem_peroxidase_animal"/>
</dbReference>
<evidence type="ECO:0000313" key="7">
    <source>
        <dbReference type="EMBL" id="PVD30062.1"/>
    </source>
</evidence>
<dbReference type="Gene3D" id="1.10.640.10">
    <property type="entry name" value="Haem peroxidase domain superfamily, animal type"/>
    <property type="match status" value="1"/>
</dbReference>
<dbReference type="PANTHER" id="PTHR11475:SF4">
    <property type="entry name" value="CHORION PEROXIDASE"/>
    <property type="match status" value="1"/>
</dbReference>
<dbReference type="GO" id="GO:0004601">
    <property type="term" value="F:peroxidase activity"/>
    <property type="evidence" value="ECO:0007669"/>
    <property type="project" value="InterPro"/>
</dbReference>
<dbReference type="PROSITE" id="PS50292">
    <property type="entry name" value="PEROXIDASE_3"/>
    <property type="match status" value="1"/>
</dbReference>
<dbReference type="Pfam" id="PF03098">
    <property type="entry name" value="An_peroxidase"/>
    <property type="match status" value="1"/>
</dbReference>
<organism evidence="7 8">
    <name type="scientific">Pomacea canaliculata</name>
    <name type="common">Golden apple snail</name>
    <dbReference type="NCBI Taxonomy" id="400727"/>
    <lineage>
        <taxon>Eukaryota</taxon>
        <taxon>Metazoa</taxon>
        <taxon>Spiralia</taxon>
        <taxon>Lophotrochozoa</taxon>
        <taxon>Mollusca</taxon>
        <taxon>Gastropoda</taxon>
        <taxon>Caenogastropoda</taxon>
        <taxon>Architaenioglossa</taxon>
        <taxon>Ampullarioidea</taxon>
        <taxon>Ampullariidae</taxon>
        <taxon>Pomacea</taxon>
    </lineage>
</organism>
<dbReference type="AlphaFoldDB" id="A0A2T7P9G8"/>
<dbReference type="SMART" id="SM00209">
    <property type="entry name" value="TSP1"/>
    <property type="match status" value="3"/>
</dbReference>
<evidence type="ECO:0000256" key="3">
    <source>
        <dbReference type="ARBA" id="ARBA00022729"/>
    </source>
</evidence>
<feature type="region of interest" description="Disordered" evidence="6">
    <location>
        <begin position="730"/>
        <end position="749"/>
    </location>
</feature>